<dbReference type="VEuPathDB" id="FungiDB:RO3G_07868"/>
<accession>I1C3Y3</accession>
<evidence type="ECO:0000313" key="1">
    <source>
        <dbReference type="EMBL" id="EIE83163.1"/>
    </source>
</evidence>
<name>I1C3Y3_RHIO9</name>
<dbReference type="InParanoid" id="I1C3Y3"/>
<dbReference type="Proteomes" id="UP000009138">
    <property type="component" value="Unassembled WGS sequence"/>
</dbReference>
<dbReference type="EMBL" id="CH476736">
    <property type="protein sequence ID" value="EIE83163.1"/>
    <property type="molecule type" value="Genomic_DNA"/>
</dbReference>
<organism evidence="1 2">
    <name type="scientific">Rhizopus delemar (strain RA 99-880 / ATCC MYA-4621 / FGSC 9543 / NRRL 43880)</name>
    <name type="common">Mucormycosis agent</name>
    <name type="synonym">Rhizopus arrhizus var. delemar</name>
    <dbReference type="NCBI Taxonomy" id="246409"/>
    <lineage>
        <taxon>Eukaryota</taxon>
        <taxon>Fungi</taxon>
        <taxon>Fungi incertae sedis</taxon>
        <taxon>Mucoromycota</taxon>
        <taxon>Mucoromycotina</taxon>
        <taxon>Mucoromycetes</taxon>
        <taxon>Mucorales</taxon>
        <taxon>Mucorineae</taxon>
        <taxon>Rhizopodaceae</taxon>
        <taxon>Rhizopus</taxon>
    </lineage>
</organism>
<evidence type="ECO:0000313" key="2">
    <source>
        <dbReference type="Proteomes" id="UP000009138"/>
    </source>
</evidence>
<dbReference type="AlphaFoldDB" id="I1C3Y3"/>
<proteinExistence type="predicted"/>
<reference evidence="1 2" key="1">
    <citation type="journal article" date="2009" name="PLoS Genet.">
        <title>Genomic analysis of the basal lineage fungus Rhizopus oryzae reveals a whole-genome duplication.</title>
        <authorList>
            <person name="Ma L.-J."/>
            <person name="Ibrahim A.S."/>
            <person name="Skory C."/>
            <person name="Grabherr M.G."/>
            <person name="Burger G."/>
            <person name="Butler M."/>
            <person name="Elias M."/>
            <person name="Idnurm A."/>
            <person name="Lang B.F."/>
            <person name="Sone T."/>
            <person name="Abe A."/>
            <person name="Calvo S.E."/>
            <person name="Corrochano L.M."/>
            <person name="Engels R."/>
            <person name="Fu J."/>
            <person name="Hansberg W."/>
            <person name="Kim J.-M."/>
            <person name="Kodira C.D."/>
            <person name="Koehrsen M.J."/>
            <person name="Liu B."/>
            <person name="Miranda-Saavedra D."/>
            <person name="O'Leary S."/>
            <person name="Ortiz-Castellanos L."/>
            <person name="Poulter R."/>
            <person name="Rodriguez-Romero J."/>
            <person name="Ruiz-Herrera J."/>
            <person name="Shen Y.-Q."/>
            <person name="Zeng Q."/>
            <person name="Galagan J."/>
            <person name="Birren B.W."/>
            <person name="Cuomo C.A."/>
            <person name="Wickes B.L."/>
        </authorList>
    </citation>
    <scope>NUCLEOTIDE SEQUENCE [LARGE SCALE GENOMIC DNA]</scope>
    <source>
        <strain evidence="2">RA 99-880 / ATCC MYA-4621 / FGSC 9543 / NRRL 43880</strain>
    </source>
</reference>
<protein>
    <submittedName>
        <fullName evidence="1">Uncharacterized protein</fullName>
    </submittedName>
</protein>
<dbReference type="RefSeq" id="XP_067518559.1">
    <property type="nucleotide sequence ID" value="XM_067662458.1"/>
</dbReference>
<keyword evidence="2" id="KW-1185">Reference proteome</keyword>
<sequence length="198" mass="22586">MSFINISTANYTNPAGIHRQRPVTSPNSPIVIVDSDDEVEEMHLETEQTSDLDVAVISINNDDNEELLEIEAFEVDDEAHNSNLLPDNWTRGQNVPIMATRTFFLTFGTEEACMQFFINNGIYYGSNTVYRCNGDEGSVMYLEQTGSVPRWRCNGIIQWVKKLHQRNSVFRKYQYSSVSLKVNITKLGTKRVTTVTIY</sequence>
<gene>
    <name evidence="1" type="ORF">RO3G_07868</name>
</gene>
<dbReference type="GeneID" id="93614839"/>